<comment type="caution">
    <text evidence="1">The sequence shown here is derived from an EMBL/GenBank/DDBJ whole genome shotgun (WGS) entry which is preliminary data.</text>
</comment>
<protein>
    <submittedName>
        <fullName evidence="1">Uncharacterized protein</fullName>
    </submittedName>
</protein>
<organism evidence="1 2">
    <name type="scientific">Cryptotermes secundus</name>
    <dbReference type="NCBI Taxonomy" id="105785"/>
    <lineage>
        <taxon>Eukaryota</taxon>
        <taxon>Metazoa</taxon>
        <taxon>Ecdysozoa</taxon>
        <taxon>Arthropoda</taxon>
        <taxon>Hexapoda</taxon>
        <taxon>Insecta</taxon>
        <taxon>Pterygota</taxon>
        <taxon>Neoptera</taxon>
        <taxon>Polyneoptera</taxon>
        <taxon>Dictyoptera</taxon>
        <taxon>Blattodea</taxon>
        <taxon>Blattoidea</taxon>
        <taxon>Termitoidae</taxon>
        <taxon>Kalotermitidae</taxon>
        <taxon>Cryptotermitinae</taxon>
        <taxon>Cryptotermes</taxon>
    </lineage>
</organism>
<dbReference type="Proteomes" id="UP000235965">
    <property type="component" value="Unassembled WGS sequence"/>
</dbReference>
<evidence type="ECO:0000313" key="1">
    <source>
        <dbReference type="EMBL" id="PNF17166.1"/>
    </source>
</evidence>
<name>A0A2J7PLF9_9NEOP</name>
<gene>
    <name evidence="1" type="ORF">B7P43_G09072</name>
</gene>
<evidence type="ECO:0000313" key="2">
    <source>
        <dbReference type="Proteomes" id="UP000235965"/>
    </source>
</evidence>
<dbReference type="AlphaFoldDB" id="A0A2J7PLF9"/>
<accession>A0A2J7PLF9</accession>
<reference evidence="1 2" key="1">
    <citation type="submission" date="2017-12" db="EMBL/GenBank/DDBJ databases">
        <title>Hemimetabolous genomes reveal molecular basis of termite eusociality.</title>
        <authorList>
            <person name="Harrison M.C."/>
            <person name="Jongepier E."/>
            <person name="Robertson H.M."/>
            <person name="Arning N."/>
            <person name="Bitard-Feildel T."/>
            <person name="Chao H."/>
            <person name="Childers C.P."/>
            <person name="Dinh H."/>
            <person name="Doddapaneni H."/>
            <person name="Dugan S."/>
            <person name="Gowin J."/>
            <person name="Greiner C."/>
            <person name="Han Y."/>
            <person name="Hu H."/>
            <person name="Hughes D.S.T."/>
            <person name="Huylmans A.-K."/>
            <person name="Kemena C."/>
            <person name="Kremer L.P.M."/>
            <person name="Lee S.L."/>
            <person name="Lopez-Ezquerra A."/>
            <person name="Mallet L."/>
            <person name="Monroy-Kuhn J.M."/>
            <person name="Moser A."/>
            <person name="Murali S.C."/>
            <person name="Muzny D.M."/>
            <person name="Otani S."/>
            <person name="Piulachs M.-D."/>
            <person name="Poelchau M."/>
            <person name="Qu J."/>
            <person name="Schaub F."/>
            <person name="Wada-Katsumata A."/>
            <person name="Worley K.C."/>
            <person name="Xie Q."/>
            <person name="Ylla G."/>
            <person name="Poulsen M."/>
            <person name="Gibbs R.A."/>
            <person name="Schal C."/>
            <person name="Richards S."/>
            <person name="Belles X."/>
            <person name="Korb J."/>
            <person name="Bornberg-Bauer E."/>
        </authorList>
    </citation>
    <scope>NUCLEOTIDE SEQUENCE [LARGE SCALE GENOMIC DNA]</scope>
    <source>
        <tissue evidence="1">Whole body</tissue>
    </source>
</reference>
<proteinExistence type="predicted"/>
<dbReference type="InParanoid" id="A0A2J7PLF9"/>
<sequence length="78" mass="8629">MEGILCKQAKKKKQYCQTFVSRMTHCSADILQYVWFSRRPGPSLEKLLLEPRGTDGVASAPQASFGVICNPSIYSSSS</sequence>
<dbReference type="EMBL" id="NEVH01024426">
    <property type="protein sequence ID" value="PNF17166.1"/>
    <property type="molecule type" value="Genomic_DNA"/>
</dbReference>
<keyword evidence="2" id="KW-1185">Reference proteome</keyword>